<gene>
    <name evidence="6" type="ORF">PV10_02650</name>
</gene>
<protein>
    <submittedName>
        <fullName evidence="6">Precorrin 3B synthase CobZ</fullName>
    </submittedName>
</protein>
<evidence type="ECO:0000256" key="2">
    <source>
        <dbReference type="ARBA" id="ARBA00022630"/>
    </source>
</evidence>
<evidence type="ECO:0000256" key="1">
    <source>
        <dbReference type="ARBA" id="ARBA00001974"/>
    </source>
</evidence>
<dbReference type="STRING" id="212818.A0A0D1Y2X6"/>
<proteinExistence type="predicted"/>
<dbReference type="InterPro" id="IPR003953">
    <property type="entry name" value="FAD-dep_OxRdtase_2_FAD-bd"/>
</dbReference>
<dbReference type="PRINTS" id="PR00469">
    <property type="entry name" value="PNDRDTASEII"/>
</dbReference>
<comment type="cofactor">
    <cofactor evidence="1">
        <name>FAD</name>
        <dbReference type="ChEBI" id="CHEBI:57692"/>
    </cofactor>
</comment>
<feature type="domain" description="FAD-dependent oxidoreductase 2 FAD-binding" evidence="5">
    <location>
        <begin position="10"/>
        <end position="502"/>
    </location>
</feature>
<evidence type="ECO:0000259" key="5">
    <source>
        <dbReference type="Pfam" id="PF00890"/>
    </source>
</evidence>
<dbReference type="RefSeq" id="XP_016226510.1">
    <property type="nucleotide sequence ID" value="XM_016366992.1"/>
</dbReference>
<dbReference type="Gene3D" id="3.50.50.60">
    <property type="entry name" value="FAD/NAD(P)-binding domain"/>
    <property type="match status" value="1"/>
</dbReference>
<dbReference type="SUPFAM" id="SSF51905">
    <property type="entry name" value="FAD/NAD(P)-binding domain"/>
    <property type="match status" value="1"/>
</dbReference>
<dbReference type="Proteomes" id="UP000054302">
    <property type="component" value="Unassembled WGS sequence"/>
</dbReference>
<keyword evidence="2" id="KW-0285">Flavoprotein</keyword>
<reference evidence="6 7" key="1">
    <citation type="submission" date="2015-01" db="EMBL/GenBank/DDBJ databases">
        <title>The Genome Sequence of Exophiala mesophila CBS40295.</title>
        <authorList>
            <consortium name="The Broad Institute Genomics Platform"/>
            <person name="Cuomo C."/>
            <person name="de Hoog S."/>
            <person name="Gorbushina A."/>
            <person name="Stielow B."/>
            <person name="Teixiera M."/>
            <person name="Abouelleil A."/>
            <person name="Chapman S.B."/>
            <person name="Priest M."/>
            <person name="Young S.K."/>
            <person name="Wortman J."/>
            <person name="Nusbaum C."/>
            <person name="Birren B."/>
        </authorList>
    </citation>
    <scope>NUCLEOTIDE SEQUENCE [LARGE SCALE GENOMIC DNA]</scope>
    <source>
        <strain evidence="6 7">CBS 40295</strain>
    </source>
</reference>
<keyword evidence="4" id="KW-0560">Oxidoreductase</keyword>
<name>A0A0D1Y2X6_EXOME</name>
<dbReference type="OrthoDB" id="7777654at2759"/>
<dbReference type="PANTHER" id="PTHR43400:SF7">
    <property type="entry name" value="FAD-DEPENDENT OXIDOREDUCTASE 2 FAD BINDING DOMAIN-CONTAINING PROTEIN"/>
    <property type="match status" value="1"/>
</dbReference>
<dbReference type="PRINTS" id="PR00368">
    <property type="entry name" value="FADPNR"/>
</dbReference>
<organism evidence="6 7">
    <name type="scientific">Exophiala mesophila</name>
    <name type="common">Black yeast-like fungus</name>
    <dbReference type="NCBI Taxonomy" id="212818"/>
    <lineage>
        <taxon>Eukaryota</taxon>
        <taxon>Fungi</taxon>
        <taxon>Dikarya</taxon>
        <taxon>Ascomycota</taxon>
        <taxon>Pezizomycotina</taxon>
        <taxon>Eurotiomycetes</taxon>
        <taxon>Chaetothyriomycetidae</taxon>
        <taxon>Chaetothyriales</taxon>
        <taxon>Herpotrichiellaceae</taxon>
        <taxon>Exophiala</taxon>
    </lineage>
</organism>
<dbReference type="HOGENOM" id="CLU_011398_4_6_1"/>
<dbReference type="PANTHER" id="PTHR43400">
    <property type="entry name" value="FUMARATE REDUCTASE"/>
    <property type="match status" value="1"/>
</dbReference>
<dbReference type="VEuPathDB" id="FungiDB:PV10_02650"/>
<dbReference type="EMBL" id="KN847521">
    <property type="protein sequence ID" value="KIV94936.1"/>
    <property type="molecule type" value="Genomic_DNA"/>
</dbReference>
<dbReference type="InterPro" id="IPR050315">
    <property type="entry name" value="FAD-oxidoreductase_2"/>
</dbReference>
<keyword evidence="3" id="KW-0274">FAD</keyword>
<dbReference type="Pfam" id="PF00890">
    <property type="entry name" value="FAD_binding_2"/>
    <property type="match status" value="1"/>
</dbReference>
<dbReference type="GeneID" id="27320495"/>
<evidence type="ECO:0000313" key="7">
    <source>
        <dbReference type="Proteomes" id="UP000054302"/>
    </source>
</evidence>
<dbReference type="SUPFAM" id="SSF56425">
    <property type="entry name" value="Succinate dehydrogenase/fumarate reductase flavoprotein, catalytic domain"/>
    <property type="match status" value="1"/>
</dbReference>
<dbReference type="GO" id="GO:0016491">
    <property type="term" value="F:oxidoreductase activity"/>
    <property type="evidence" value="ECO:0007669"/>
    <property type="project" value="UniProtKB-KW"/>
</dbReference>
<evidence type="ECO:0000313" key="6">
    <source>
        <dbReference type="EMBL" id="KIV94936.1"/>
    </source>
</evidence>
<dbReference type="InterPro" id="IPR036188">
    <property type="entry name" value="FAD/NAD-bd_sf"/>
</dbReference>
<dbReference type="AlphaFoldDB" id="A0A0D1Y2X6"/>
<dbReference type="Gene3D" id="3.90.700.10">
    <property type="entry name" value="Succinate dehydrogenase/fumarate reductase flavoprotein, catalytic domain"/>
    <property type="match status" value="1"/>
</dbReference>
<evidence type="ECO:0000256" key="4">
    <source>
        <dbReference type="ARBA" id="ARBA00023002"/>
    </source>
</evidence>
<accession>A0A0D1Y2X6</accession>
<dbReference type="NCBIfam" id="NF006130">
    <property type="entry name" value="PRK08274.1"/>
    <property type="match status" value="1"/>
</dbReference>
<dbReference type="InterPro" id="IPR027477">
    <property type="entry name" value="Succ_DH/fumarate_Rdtase_cat_sf"/>
</dbReference>
<keyword evidence="7" id="KW-1185">Reference proteome</keyword>
<dbReference type="OMA" id="WGGMSLK"/>
<sequence>MAANFEESFDVIVVGGGNAGFSAATTAAQAGAQVILVETAPESERGGNTYFTAGAYRYAFDGLDDLLPILYTAEGTKGLPQDLIDKIDITPYRKDDFHADIKRVCQNRSDPELARVLVDGSRGAVQWIADNGGKWHLSFHRQAYEVDGRYKFWGGMVTAFLGGGKALVEWHVRLAVQAGVKIAWDTTASSLVLNDDKTRVLGVQVTHNGTTRTLRARGGVILACGGFQASSDLRAQHLGREWAHAHVRGCKYNTGDGLRLAAQVDAQPTGDYPGCHSVCWDANSPIHGGDHLLTNQYTKSGYPFGLMLNIDGCRFVDEGLDLRNYTYAIFGKEVLKQPGSRAFQIWDDQGFKWLRKEEYAPDVTTILEADTLQELAVKLGDRGLRHQQQFLDTIEEYNRAARAFRQENPHIEWDPSKKDGLSTQSSQTKLSLAKSNWALPLETGPFRAVEIVCGITFTFGGLKVDPHTASVVSRSSGKPVPGLYSVGELLGGLFYSNYPGGSGLTAGTVFGRIAGAHAAAAAQQNVSGT</sequence>
<evidence type="ECO:0000256" key="3">
    <source>
        <dbReference type="ARBA" id="ARBA00022827"/>
    </source>
</evidence>